<sequence length="218" mass="23341">MESPRTVALLDVPFRVLGPTPLAPYRLGAQLRAAGLAVRVHDLKPALVARIGRGAYRELSENDGTGKFGEWLFSTHASGDRGRDADDAFLDRFAADLGPLRVVGDPRRWLRRVRDEVVPEFLAEACASVEAAGVPAAVAFACESFQTNAALAVGRSLKRRHPQLKLVLGSTGLPAELGQPFCPAPWIDAVSRTGTDGLLAPLLQALVAGRPRCESGER</sequence>
<reference evidence="1 2" key="1">
    <citation type="submission" date="2022-11" db="EMBL/GenBank/DDBJ databases">
        <title>Minimal conservation of predation-associated metabolite biosynthetic gene clusters underscores biosynthetic potential of Myxococcota including descriptions for ten novel species: Archangium lansinium sp. nov., Myxococcus landrumus sp. nov., Nannocystis bai.</title>
        <authorList>
            <person name="Ahearne A."/>
            <person name="Stevens C."/>
            <person name="Dowd S."/>
        </authorList>
    </citation>
    <scope>NUCLEOTIDE SEQUENCE [LARGE SCALE GENOMIC DNA]</scope>
    <source>
        <strain evidence="1 2">NCELM</strain>
    </source>
</reference>
<dbReference type="Proteomes" id="UP001217838">
    <property type="component" value="Unassembled WGS sequence"/>
</dbReference>
<proteinExistence type="predicted"/>
<organism evidence="1 2">
    <name type="scientific">Nannocystis radixulma</name>
    <dbReference type="NCBI Taxonomy" id="2995305"/>
    <lineage>
        <taxon>Bacteria</taxon>
        <taxon>Pseudomonadati</taxon>
        <taxon>Myxococcota</taxon>
        <taxon>Polyangia</taxon>
        <taxon>Nannocystales</taxon>
        <taxon>Nannocystaceae</taxon>
        <taxon>Nannocystis</taxon>
    </lineage>
</organism>
<protein>
    <submittedName>
        <fullName evidence="1">Uncharacterized protein</fullName>
    </submittedName>
</protein>
<keyword evidence="2" id="KW-1185">Reference proteome</keyword>
<dbReference type="EMBL" id="JAQNDN010000003">
    <property type="protein sequence ID" value="MDC0668003.1"/>
    <property type="molecule type" value="Genomic_DNA"/>
</dbReference>
<gene>
    <name evidence="1" type="ORF">POL58_09660</name>
</gene>
<dbReference type="RefSeq" id="WP_271996674.1">
    <property type="nucleotide sequence ID" value="NZ_JAQNDN010000003.1"/>
</dbReference>
<evidence type="ECO:0000313" key="2">
    <source>
        <dbReference type="Proteomes" id="UP001217838"/>
    </source>
</evidence>
<accession>A0ABT5B3F3</accession>
<name>A0ABT5B3F3_9BACT</name>
<comment type="caution">
    <text evidence="1">The sequence shown here is derived from an EMBL/GenBank/DDBJ whole genome shotgun (WGS) entry which is preliminary data.</text>
</comment>
<evidence type="ECO:0000313" key="1">
    <source>
        <dbReference type="EMBL" id="MDC0668003.1"/>
    </source>
</evidence>